<reference evidence="4 5" key="1">
    <citation type="submission" date="2023-07" db="EMBL/GenBank/DDBJ databases">
        <title>Sorghum-associated microbial communities from plants grown in Nebraska, USA.</title>
        <authorList>
            <person name="Schachtman D."/>
        </authorList>
    </citation>
    <scope>NUCLEOTIDE SEQUENCE [LARGE SCALE GENOMIC DNA]</scope>
    <source>
        <strain evidence="4 5">3773</strain>
    </source>
</reference>
<comment type="caution">
    <text evidence="4">The sequence shown here is derived from an EMBL/GenBank/DDBJ whole genome shotgun (WGS) entry which is preliminary data.</text>
</comment>
<dbReference type="PANTHER" id="PTHR30273:SF2">
    <property type="entry name" value="PROTEIN FECR"/>
    <property type="match status" value="1"/>
</dbReference>
<evidence type="ECO:0000313" key="5">
    <source>
        <dbReference type="Proteomes" id="UP001255185"/>
    </source>
</evidence>
<dbReference type="Pfam" id="PF04773">
    <property type="entry name" value="FecR"/>
    <property type="match status" value="1"/>
</dbReference>
<keyword evidence="5" id="KW-1185">Reference proteome</keyword>
<evidence type="ECO:0000259" key="2">
    <source>
        <dbReference type="Pfam" id="PF04773"/>
    </source>
</evidence>
<dbReference type="InterPro" id="IPR012373">
    <property type="entry name" value="Ferrdict_sens_TM"/>
</dbReference>
<dbReference type="PIRSF" id="PIRSF018266">
    <property type="entry name" value="FecR"/>
    <property type="match status" value="1"/>
</dbReference>
<dbReference type="Pfam" id="PF16344">
    <property type="entry name" value="FecR_C"/>
    <property type="match status" value="1"/>
</dbReference>
<keyword evidence="1" id="KW-0472">Membrane</keyword>
<sequence length="302" mass="34909">MHHKMEEQHDLAKWLAGEMTKSELEAFEKSADFETYNKIKELSSQLEVPDFDTQEMYQNIIARKKKKKVIRLQDLWYMKIAAILVLVFGITFLVRPYVPTTEYASVGEKNTFLLPDDSEIALNSDSKINYKKWNWENERSLKLEGEAFFKVAKGEKFTVNTNLGEVTVVGTQFNIKARNKNFEVECYEGKVKVVFNKKTVFLTKGQNIVVQNNTKIEAIPLTDLQPAWLGNEIKFNNNSLADVIEELERQYNITIENTKDSSESFTGTLPLKNLDTALQIISKTFHLKYEKATNERIILTEE</sequence>
<protein>
    <submittedName>
        <fullName evidence="4">Ferric-dicitrate binding protein FerR (Iron transport regulator)</fullName>
    </submittedName>
</protein>
<dbReference type="Gene3D" id="3.55.50.30">
    <property type="match status" value="1"/>
</dbReference>
<dbReference type="Gene3D" id="2.60.120.1440">
    <property type="match status" value="1"/>
</dbReference>
<dbReference type="EMBL" id="JAVDVI010000007">
    <property type="protein sequence ID" value="MDR6967831.1"/>
    <property type="molecule type" value="Genomic_DNA"/>
</dbReference>
<name>A0ABU1TPF6_9FLAO</name>
<keyword evidence="1" id="KW-1133">Transmembrane helix</keyword>
<dbReference type="InterPro" id="IPR032508">
    <property type="entry name" value="FecR_C"/>
</dbReference>
<dbReference type="PANTHER" id="PTHR30273">
    <property type="entry name" value="PERIPLASMIC SIGNAL SENSOR AND SIGMA FACTOR ACTIVATOR FECR-RELATED"/>
    <property type="match status" value="1"/>
</dbReference>
<feature type="domain" description="Protein FecR C-terminal" evidence="3">
    <location>
        <begin position="233"/>
        <end position="298"/>
    </location>
</feature>
<organism evidence="4 5">
    <name type="scientific">Flavobacterium arsenatis</name>
    <dbReference type="NCBI Taxonomy" id="1484332"/>
    <lineage>
        <taxon>Bacteria</taxon>
        <taxon>Pseudomonadati</taxon>
        <taxon>Bacteroidota</taxon>
        <taxon>Flavobacteriia</taxon>
        <taxon>Flavobacteriales</taxon>
        <taxon>Flavobacteriaceae</taxon>
        <taxon>Flavobacterium</taxon>
    </lineage>
</organism>
<dbReference type="Proteomes" id="UP001255185">
    <property type="component" value="Unassembled WGS sequence"/>
</dbReference>
<feature type="domain" description="FecR protein" evidence="2">
    <location>
        <begin position="105"/>
        <end position="192"/>
    </location>
</feature>
<keyword evidence="1" id="KW-0812">Transmembrane</keyword>
<dbReference type="RefSeq" id="WP_310026173.1">
    <property type="nucleotide sequence ID" value="NZ_JAVDVI010000007.1"/>
</dbReference>
<accession>A0ABU1TPF6</accession>
<evidence type="ECO:0000313" key="4">
    <source>
        <dbReference type="EMBL" id="MDR6967831.1"/>
    </source>
</evidence>
<gene>
    <name evidence="4" type="ORF">J2X31_001845</name>
</gene>
<proteinExistence type="predicted"/>
<feature type="transmembrane region" description="Helical" evidence="1">
    <location>
        <begin position="75"/>
        <end position="94"/>
    </location>
</feature>
<evidence type="ECO:0000259" key="3">
    <source>
        <dbReference type="Pfam" id="PF16344"/>
    </source>
</evidence>
<evidence type="ECO:0000256" key="1">
    <source>
        <dbReference type="SAM" id="Phobius"/>
    </source>
</evidence>
<dbReference type="InterPro" id="IPR006860">
    <property type="entry name" value="FecR"/>
</dbReference>